<evidence type="ECO:0000256" key="3">
    <source>
        <dbReference type="ARBA" id="ARBA00022898"/>
    </source>
</evidence>
<dbReference type="PANTHER" id="PTHR32325">
    <property type="entry name" value="BETA-ELIMINATING LYASE-LIKE PROTEIN-RELATED"/>
    <property type="match status" value="1"/>
</dbReference>
<sequence>MEPFRIKTVEPIPFLSAEERQQILDEVDHNIFRVRACDVTIDLLTDSGTTAMSSAQWSALLRGDESYAGGSSYERFEQTARELTGFPKMIPTHQGRGAERILFTEMLSPGQITASNTHFDSTRANIEMLDCRAVDLPCPEAADLIDQSPFKGNIDLDQLRELLAGPDGEKLGAVIMTVTNNAGGGQPVSLANLRSTQEVCQKYRVPLLLDASRFAENAHLIVAREPGQENRSPREVARTMFDLADGCWASLKKDGLSNTGGLIALRDTETAARCRELLIAWEGFPTYGGLTGRDLEALAQGLREVTEPAYLADRAETAQWFADALAEAGLPVMRPASCHAVYADAGRLLPHIPPTEFPGVALVCELYRAAGVRTTEFGTLTLGHDDKPAPHELVRLALPRRVYTRSHLEYVVEAVSDAVGRAEQLTGYELAGPQPPMRHFTARLSPLRKG</sequence>
<reference evidence="7" key="1">
    <citation type="journal article" date="2019" name="Int. J. Syst. Evol. Microbiol.">
        <title>The Global Catalogue of Microorganisms (GCM) 10K type strain sequencing project: providing services to taxonomists for standard genome sequencing and annotation.</title>
        <authorList>
            <consortium name="The Broad Institute Genomics Platform"/>
            <consortium name="The Broad Institute Genome Sequencing Center for Infectious Disease"/>
            <person name="Wu L."/>
            <person name="Ma J."/>
        </authorList>
    </citation>
    <scope>NUCLEOTIDE SEQUENCE [LARGE SCALE GENOMIC DNA]</scope>
    <source>
        <strain evidence="7">JCM 18081</strain>
    </source>
</reference>
<dbReference type="InterPro" id="IPR015421">
    <property type="entry name" value="PyrdxlP-dep_Trfase_major"/>
</dbReference>
<dbReference type="Pfam" id="PF01212">
    <property type="entry name" value="Beta_elim_lyase"/>
    <property type="match status" value="1"/>
</dbReference>
<evidence type="ECO:0000259" key="5">
    <source>
        <dbReference type="Pfam" id="PF01212"/>
    </source>
</evidence>
<comment type="similarity">
    <text evidence="2">Belongs to the beta-eliminating lyase family.</text>
</comment>
<dbReference type="Proteomes" id="UP001501265">
    <property type="component" value="Unassembled WGS sequence"/>
</dbReference>
<feature type="domain" description="Aromatic amino acid beta-eliminating lyase/threonine aldolase" evidence="5">
    <location>
        <begin position="42"/>
        <end position="413"/>
    </location>
</feature>
<dbReference type="InterPro" id="IPR011166">
    <property type="entry name" value="Beta-eliminating_lyase"/>
</dbReference>
<gene>
    <name evidence="6" type="ORF">GCM10023220_70380</name>
</gene>
<name>A0ABP9D615_9ACTN</name>
<dbReference type="PIRSF" id="PIRSF001386">
    <property type="entry name" value="Trpase"/>
    <property type="match status" value="1"/>
</dbReference>
<dbReference type="PANTHER" id="PTHR32325:SF4">
    <property type="entry name" value="TRYPTOPHANASE"/>
    <property type="match status" value="1"/>
</dbReference>
<dbReference type="NCBIfam" id="NF009709">
    <property type="entry name" value="PRK13238.1"/>
    <property type="match status" value="1"/>
</dbReference>
<dbReference type="EMBL" id="BAABIG010000100">
    <property type="protein sequence ID" value="GAA4826316.1"/>
    <property type="molecule type" value="Genomic_DNA"/>
</dbReference>
<keyword evidence="4" id="KW-0456">Lyase</keyword>
<dbReference type="RefSeq" id="WP_345624787.1">
    <property type="nucleotide sequence ID" value="NZ_BAABIG010000100.1"/>
</dbReference>
<protein>
    <submittedName>
        <fullName evidence="6">Tryptophanase</fullName>
    </submittedName>
</protein>
<keyword evidence="7" id="KW-1185">Reference proteome</keyword>
<dbReference type="Gene3D" id="3.90.1150.10">
    <property type="entry name" value="Aspartate Aminotransferase, domain 1"/>
    <property type="match status" value="1"/>
</dbReference>
<comment type="caution">
    <text evidence="6">The sequence shown here is derived from an EMBL/GenBank/DDBJ whole genome shotgun (WGS) entry which is preliminary data.</text>
</comment>
<accession>A0ABP9D615</accession>
<dbReference type="InterPro" id="IPR001597">
    <property type="entry name" value="ArAA_b-elim_lyase/Thr_aldolase"/>
</dbReference>
<dbReference type="Gene3D" id="3.40.640.10">
    <property type="entry name" value="Type I PLP-dependent aspartate aminotransferase-like (Major domain)"/>
    <property type="match status" value="1"/>
</dbReference>
<evidence type="ECO:0000313" key="6">
    <source>
        <dbReference type="EMBL" id="GAA4826316.1"/>
    </source>
</evidence>
<evidence type="ECO:0000313" key="7">
    <source>
        <dbReference type="Proteomes" id="UP001501265"/>
    </source>
</evidence>
<organism evidence="6 7">
    <name type="scientific">Streptomyces ziwulingensis</name>
    <dbReference type="NCBI Taxonomy" id="1045501"/>
    <lineage>
        <taxon>Bacteria</taxon>
        <taxon>Bacillati</taxon>
        <taxon>Actinomycetota</taxon>
        <taxon>Actinomycetes</taxon>
        <taxon>Kitasatosporales</taxon>
        <taxon>Streptomycetaceae</taxon>
        <taxon>Streptomyces</taxon>
    </lineage>
</organism>
<evidence type="ECO:0000256" key="1">
    <source>
        <dbReference type="ARBA" id="ARBA00001933"/>
    </source>
</evidence>
<keyword evidence="3" id="KW-0663">Pyridoxal phosphate</keyword>
<proteinExistence type="inferred from homology"/>
<dbReference type="InterPro" id="IPR015424">
    <property type="entry name" value="PyrdxlP-dep_Trfase"/>
</dbReference>
<evidence type="ECO:0000256" key="4">
    <source>
        <dbReference type="ARBA" id="ARBA00023239"/>
    </source>
</evidence>
<dbReference type="InterPro" id="IPR015422">
    <property type="entry name" value="PyrdxlP-dep_Trfase_small"/>
</dbReference>
<dbReference type="SUPFAM" id="SSF53383">
    <property type="entry name" value="PLP-dependent transferases"/>
    <property type="match status" value="1"/>
</dbReference>
<evidence type="ECO:0000256" key="2">
    <source>
        <dbReference type="ARBA" id="ARBA00009721"/>
    </source>
</evidence>
<comment type="cofactor">
    <cofactor evidence="1">
        <name>pyridoxal 5'-phosphate</name>
        <dbReference type="ChEBI" id="CHEBI:597326"/>
    </cofactor>
</comment>